<keyword evidence="2 10" id="KW-0813">Transport</keyword>
<dbReference type="PANTHER" id="PTHR30069:SF29">
    <property type="entry name" value="HEMOGLOBIN AND HEMOGLOBIN-HAPTOGLOBIN-BINDING PROTEIN 1-RELATED"/>
    <property type="match status" value="1"/>
</dbReference>
<dbReference type="InterPro" id="IPR012910">
    <property type="entry name" value="Plug_dom"/>
</dbReference>
<dbReference type="InterPro" id="IPR036942">
    <property type="entry name" value="Beta-barrel_TonB_sf"/>
</dbReference>
<keyword evidence="9 10" id="KW-0998">Cell outer membrane</keyword>
<sequence>MKTRNLFLSLLIGGSLSAQIQLDTVTVSAALFEQSLMNSNRNVQILSGEELEKAPVNSVAELLDFATGIDARQRGIYGTQTDLSVRGGSFEQVLVLVNGVRLGDPQTGHHLMNLPVAKNDIERIEILLGGGSYIFGANAFSGAINIITKEAKGNATSLNLDYGMFNSLQTGLQQEIKGEKHQSRISVSHNRSDGFKENTDFVNSNVSLQSDFNLGHQNIKVQGGYTDQGFGAQNFYSDAYPDQYEKTRTLFGSVDISSGEKIRWNHNLYWRRNWDEFQLFREEGADFYQYRNGLFIAGNDTAPSWYAGHNYHRSDVMGAKSQMSFDSKLGTTALNLDLRHEQVRSNNLGDSLSDFIPINNSRGAYYLGAERQNLSLSGQHLFRIKQWQISAALQANYNTDFGFGLYPALNAGLRLGKSHKVYTSFNRSFRFPSYTDLYYRLGGARGSQDLQEEESYNYEAGYRFFGYDWYGNVSAFYRNGQNIIDWTQACDTCDLIAGNTSEVNFMGGEFSLRKNLNPENSFLALNFAELSYTYLQSSSPSKDKVYRSLYVFDHLRHKITLRVGHRISKKLSLHYFLSYQDRQGQYREANTGDLTDYPDVFLVNASLDYQIHDFTLSLKGQNLLNKKYFDRGNVEMPGLWLQAGLRYRWSY</sequence>
<dbReference type="GO" id="GO:0009279">
    <property type="term" value="C:cell outer membrane"/>
    <property type="evidence" value="ECO:0007669"/>
    <property type="project" value="UniProtKB-SubCell"/>
</dbReference>
<dbReference type="Proteomes" id="UP000516305">
    <property type="component" value="Chromosome"/>
</dbReference>
<evidence type="ECO:0000256" key="7">
    <source>
        <dbReference type="ARBA" id="ARBA00023136"/>
    </source>
</evidence>
<keyword evidence="3 10" id="KW-1134">Transmembrane beta strand</keyword>
<evidence type="ECO:0000313" key="16">
    <source>
        <dbReference type="Proteomes" id="UP000516305"/>
    </source>
</evidence>
<dbReference type="KEGG" id="chyd:H4K34_11055"/>
<evidence type="ECO:0000256" key="2">
    <source>
        <dbReference type="ARBA" id="ARBA00022448"/>
    </source>
</evidence>
<dbReference type="InterPro" id="IPR039426">
    <property type="entry name" value="TonB-dep_rcpt-like"/>
</dbReference>
<feature type="domain" description="TonB-dependent receptor plug" evidence="14">
    <location>
        <begin position="36"/>
        <end position="143"/>
    </location>
</feature>
<keyword evidence="5 12" id="KW-0732">Signal</keyword>
<protein>
    <submittedName>
        <fullName evidence="15">TonB-dependent receptor</fullName>
    </submittedName>
</protein>
<feature type="signal peptide" evidence="12">
    <location>
        <begin position="1"/>
        <end position="20"/>
    </location>
</feature>
<keyword evidence="7 10" id="KW-0472">Membrane</keyword>
<evidence type="ECO:0000256" key="5">
    <source>
        <dbReference type="ARBA" id="ARBA00022729"/>
    </source>
</evidence>
<dbReference type="PROSITE" id="PS52016">
    <property type="entry name" value="TONB_DEPENDENT_REC_3"/>
    <property type="match status" value="1"/>
</dbReference>
<feature type="domain" description="TonB-dependent receptor-like beta-barrel" evidence="13">
    <location>
        <begin position="215"/>
        <end position="623"/>
    </location>
</feature>
<evidence type="ECO:0000259" key="13">
    <source>
        <dbReference type="Pfam" id="PF00593"/>
    </source>
</evidence>
<evidence type="ECO:0000256" key="12">
    <source>
        <dbReference type="SAM" id="SignalP"/>
    </source>
</evidence>
<evidence type="ECO:0000256" key="3">
    <source>
        <dbReference type="ARBA" id="ARBA00022452"/>
    </source>
</evidence>
<evidence type="ECO:0000256" key="1">
    <source>
        <dbReference type="ARBA" id="ARBA00004571"/>
    </source>
</evidence>
<dbReference type="GO" id="GO:0015344">
    <property type="term" value="F:siderophore uptake transmembrane transporter activity"/>
    <property type="evidence" value="ECO:0007669"/>
    <property type="project" value="TreeGrafter"/>
</dbReference>
<organism evidence="15 16">
    <name type="scientific">Croceimicrobium hydrocarbonivorans</name>
    <dbReference type="NCBI Taxonomy" id="2761580"/>
    <lineage>
        <taxon>Bacteria</taxon>
        <taxon>Pseudomonadati</taxon>
        <taxon>Bacteroidota</taxon>
        <taxon>Flavobacteriia</taxon>
        <taxon>Flavobacteriales</taxon>
        <taxon>Owenweeksiaceae</taxon>
        <taxon>Croceimicrobium</taxon>
    </lineage>
</organism>
<dbReference type="Pfam" id="PF07715">
    <property type="entry name" value="Plug"/>
    <property type="match status" value="1"/>
</dbReference>
<dbReference type="Pfam" id="PF00593">
    <property type="entry name" value="TonB_dep_Rec_b-barrel"/>
    <property type="match status" value="1"/>
</dbReference>
<evidence type="ECO:0000256" key="9">
    <source>
        <dbReference type="ARBA" id="ARBA00023237"/>
    </source>
</evidence>
<keyword evidence="6 11" id="KW-0798">TonB box</keyword>
<dbReference type="AlphaFoldDB" id="A0A7H0VB18"/>
<evidence type="ECO:0000256" key="11">
    <source>
        <dbReference type="RuleBase" id="RU003357"/>
    </source>
</evidence>
<evidence type="ECO:0000256" key="8">
    <source>
        <dbReference type="ARBA" id="ARBA00023170"/>
    </source>
</evidence>
<feature type="chain" id="PRO_5028805864" evidence="12">
    <location>
        <begin position="21"/>
        <end position="651"/>
    </location>
</feature>
<evidence type="ECO:0000256" key="6">
    <source>
        <dbReference type="ARBA" id="ARBA00023077"/>
    </source>
</evidence>
<dbReference type="RefSeq" id="WP_210757484.1">
    <property type="nucleotide sequence ID" value="NZ_CP060139.1"/>
</dbReference>
<dbReference type="SUPFAM" id="SSF56935">
    <property type="entry name" value="Porins"/>
    <property type="match status" value="1"/>
</dbReference>
<keyword evidence="8 15" id="KW-0675">Receptor</keyword>
<dbReference type="InterPro" id="IPR037066">
    <property type="entry name" value="Plug_dom_sf"/>
</dbReference>
<gene>
    <name evidence="15" type="ORF">H4K34_11055</name>
</gene>
<dbReference type="PANTHER" id="PTHR30069">
    <property type="entry name" value="TONB-DEPENDENT OUTER MEMBRANE RECEPTOR"/>
    <property type="match status" value="1"/>
</dbReference>
<proteinExistence type="inferred from homology"/>
<evidence type="ECO:0000259" key="14">
    <source>
        <dbReference type="Pfam" id="PF07715"/>
    </source>
</evidence>
<dbReference type="EMBL" id="CP060139">
    <property type="protein sequence ID" value="QNR22916.1"/>
    <property type="molecule type" value="Genomic_DNA"/>
</dbReference>
<comment type="subcellular location">
    <subcellularLocation>
        <location evidence="1 10">Cell outer membrane</location>
        <topology evidence="1 10">Multi-pass membrane protein</topology>
    </subcellularLocation>
</comment>
<keyword evidence="16" id="KW-1185">Reference proteome</keyword>
<evidence type="ECO:0000313" key="15">
    <source>
        <dbReference type="EMBL" id="QNR22916.1"/>
    </source>
</evidence>
<comment type="similarity">
    <text evidence="10 11">Belongs to the TonB-dependent receptor family.</text>
</comment>
<evidence type="ECO:0000256" key="4">
    <source>
        <dbReference type="ARBA" id="ARBA00022692"/>
    </source>
</evidence>
<accession>A0A7H0VB18</accession>
<evidence type="ECO:0000256" key="10">
    <source>
        <dbReference type="PROSITE-ProRule" id="PRU01360"/>
    </source>
</evidence>
<reference evidence="15 16" key="1">
    <citation type="submission" date="2020-08" db="EMBL/GenBank/DDBJ databases">
        <title>Croceimicrobium hydrocarbonivorans gen. nov., sp. nov., a novel marine bacterium isolated from a bacterial consortium that degrades polyethylene terephthalate.</title>
        <authorList>
            <person name="Liu R."/>
        </authorList>
    </citation>
    <scope>NUCLEOTIDE SEQUENCE [LARGE SCALE GENOMIC DNA]</scope>
    <source>
        <strain evidence="15 16">A20-9</strain>
    </source>
</reference>
<dbReference type="GO" id="GO:0044718">
    <property type="term" value="P:siderophore transmembrane transport"/>
    <property type="evidence" value="ECO:0007669"/>
    <property type="project" value="TreeGrafter"/>
</dbReference>
<keyword evidence="4 10" id="KW-0812">Transmembrane</keyword>
<dbReference type="Gene3D" id="2.170.130.10">
    <property type="entry name" value="TonB-dependent receptor, plug domain"/>
    <property type="match status" value="1"/>
</dbReference>
<name>A0A7H0VB18_9FLAO</name>
<dbReference type="Gene3D" id="2.40.170.20">
    <property type="entry name" value="TonB-dependent receptor, beta-barrel domain"/>
    <property type="match status" value="1"/>
</dbReference>
<dbReference type="InterPro" id="IPR000531">
    <property type="entry name" value="Beta-barrel_TonB"/>
</dbReference>